<reference evidence="2 3" key="1">
    <citation type="submission" date="2023-12" db="EMBL/GenBank/DDBJ databases">
        <title>Genomic sequences of Capnocytophaga and Parvimonas strains.</title>
        <authorList>
            <person name="Watt R.M."/>
            <person name="Wang M."/>
            <person name="Yang T."/>
            <person name="Tong W.M."/>
        </authorList>
    </citation>
    <scope>NUCLEOTIDE SEQUENCE [LARGE SCALE GENOMIC DNA]</scope>
    <source>
        <strain evidence="2 3">CCUG 13096</strain>
    </source>
</reference>
<feature type="transmembrane region" description="Helical" evidence="1">
    <location>
        <begin position="147"/>
        <end position="169"/>
    </location>
</feature>
<keyword evidence="1" id="KW-1133">Transmembrane helix</keyword>
<dbReference type="Proteomes" id="UP001311730">
    <property type="component" value="Unassembled WGS sequence"/>
</dbReference>
<keyword evidence="1" id="KW-0812">Transmembrane</keyword>
<keyword evidence="1" id="KW-0472">Membrane</keyword>
<feature type="transmembrane region" description="Helical" evidence="1">
    <location>
        <begin position="109"/>
        <end position="127"/>
    </location>
</feature>
<feature type="transmembrane region" description="Helical" evidence="1">
    <location>
        <begin position="13"/>
        <end position="33"/>
    </location>
</feature>
<accession>A0ABU5Z6I6</accession>
<evidence type="ECO:0000256" key="1">
    <source>
        <dbReference type="SAM" id="Phobius"/>
    </source>
</evidence>
<protein>
    <submittedName>
        <fullName evidence="2">Uncharacterized protein</fullName>
    </submittedName>
</protein>
<dbReference type="RefSeq" id="WP_323982943.1">
    <property type="nucleotide sequence ID" value="NZ_JAYKBW010000004.1"/>
</dbReference>
<sequence length="174" mass="20696">MHLYPSLTLELEIAGRLLFPLLGLHLIVFAIRNKEHHISSLLEKIITWITIIYNVAVGYFLCQCVFPMHYDWEVRLIEWTPVPIFFAFFLLLFNTLYLVRYKNKRYENVLFVLSWGLLLLTLYQFVVTKPFEEQDATTLLREGLLEHAPLVNFVINALVSLYFILLLGYRRKWL</sequence>
<dbReference type="EMBL" id="JAYKBW010000004">
    <property type="protein sequence ID" value="MEB3074567.1"/>
    <property type="molecule type" value="Genomic_DNA"/>
</dbReference>
<organism evidence="2 3">
    <name type="scientific">Capnocytophaga gingivalis</name>
    <dbReference type="NCBI Taxonomy" id="1017"/>
    <lineage>
        <taxon>Bacteria</taxon>
        <taxon>Pseudomonadati</taxon>
        <taxon>Bacteroidota</taxon>
        <taxon>Flavobacteriia</taxon>
        <taxon>Flavobacteriales</taxon>
        <taxon>Flavobacteriaceae</taxon>
        <taxon>Capnocytophaga</taxon>
    </lineage>
</organism>
<feature type="transmembrane region" description="Helical" evidence="1">
    <location>
        <begin position="45"/>
        <end position="70"/>
    </location>
</feature>
<evidence type="ECO:0000313" key="3">
    <source>
        <dbReference type="Proteomes" id="UP001311730"/>
    </source>
</evidence>
<name>A0ABU5Z6I6_9FLAO</name>
<comment type="caution">
    <text evidence="2">The sequence shown here is derived from an EMBL/GenBank/DDBJ whole genome shotgun (WGS) entry which is preliminary data.</text>
</comment>
<proteinExistence type="predicted"/>
<keyword evidence="3" id="KW-1185">Reference proteome</keyword>
<evidence type="ECO:0000313" key="2">
    <source>
        <dbReference type="EMBL" id="MEB3074567.1"/>
    </source>
</evidence>
<feature type="transmembrane region" description="Helical" evidence="1">
    <location>
        <begin position="76"/>
        <end position="97"/>
    </location>
</feature>
<gene>
    <name evidence="2" type="ORF">VJJ08_04515</name>
</gene>